<dbReference type="InterPro" id="IPR013749">
    <property type="entry name" value="PM/HMP-P_kinase-1"/>
</dbReference>
<dbReference type="EC" id="2.7.1.35" evidence="1"/>
<dbReference type="InterPro" id="IPR029056">
    <property type="entry name" value="Ribokinase-like"/>
</dbReference>
<evidence type="ECO:0000256" key="3">
    <source>
        <dbReference type="ARBA" id="ARBA00022741"/>
    </source>
</evidence>
<evidence type="ECO:0000256" key="6">
    <source>
        <dbReference type="ARBA" id="ARBA00022977"/>
    </source>
</evidence>
<evidence type="ECO:0000256" key="2">
    <source>
        <dbReference type="ARBA" id="ARBA00022679"/>
    </source>
</evidence>
<gene>
    <name evidence="8" type="ORF">H8Z77_00450</name>
</gene>
<evidence type="ECO:0000256" key="5">
    <source>
        <dbReference type="ARBA" id="ARBA00022840"/>
    </source>
</evidence>
<keyword evidence="5" id="KW-0067">ATP-binding</keyword>
<keyword evidence="3" id="KW-0547">Nucleotide-binding</keyword>
<protein>
    <recommendedName>
        <fullName evidence="1">pyridoxal kinase</fullName>
        <ecNumber evidence="1">2.7.1.35</ecNumber>
    </recommendedName>
</protein>
<dbReference type="EMBL" id="JACOQK010000001">
    <property type="protein sequence ID" value="MBC5786500.1"/>
    <property type="molecule type" value="Genomic_DNA"/>
</dbReference>
<feature type="domain" description="Pyridoxamine kinase/Phosphomethylpyrimidine kinase" evidence="7">
    <location>
        <begin position="27"/>
        <end position="260"/>
    </location>
</feature>
<dbReference type="RefSeq" id="WP_186995817.1">
    <property type="nucleotide sequence ID" value="NZ_JACOQK010000001.1"/>
</dbReference>
<keyword evidence="4 8" id="KW-0418">Kinase</keyword>
<dbReference type="NCBIfam" id="NF005491">
    <property type="entry name" value="PRK07105.1"/>
    <property type="match status" value="1"/>
</dbReference>
<reference evidence="8 9" key="1">
    <citation type="submission" date="2020-08" db="EMBL/GenBank/DDBJ databases">
        <title>Genome public.</title>
        <authorList>
            <person name="Liu C."/>
            <person name="Sun Q."/>
        </authorList>
    </citation>
    <scope>NUCLEOTIDE SEQUENCE [LARGE SCALE GENOMIC DNA]</scope>
    <source>
        <strain evidence="8 9">NSJ-27</strain>
    </source>
</reference>
<evidence type="ECO:0000256" key="4">
    <source>
        <dbReference type="ARBA" id="ARBA00022777"/>
    </source>
</evidence>
<evidence type="ECO:0000259" key="7">
    <source>
        <dbReference type="Pfam" id="PF08543"/>
    </source>
</evidence>
<dbReference type="PANTHER" id="PTHR20858:SF17">
    <property type="entry name" value="HYDROXYMETHYLPYRIMIDINE_PHOSPHOMETHYLPYRIMIDINE KINASE THI20-RELATED"/>
    <property type="match status" value="1"/>
</dbReference>
<comment type="caution">
    <text evidence="8">The sequence shown here is derived from an EMBL/GenBank/DDBJ whole genome shotgun (WGS) entry which is preliminary data.</text>
</comment>
<accession>A0ABR7IMX8</accession>
<dbReference type="PANTHER" id="PTHR20858">
    <property type="entry name" value="PHOSPHOMETHYLPYRIMIDINE KINASE"/>
    <property type="match status" value="1"/>
</dbReference>
<name>A0ABR7IMX8_9CLOT</name>
<sequence>MSKQTIRVAAIHDLSGFGRCSLSVILPTLSAMGIQACAIPTAVLSTHTGGLGDPVLCDLTDYIQPTLQHYQSLKLDFNCIYSGFLGSIDQIDHCLEFFSAYRGALKVVDPVMGDHGKTYRTYTPQLVARMQELVKVADVITPNLTEAAILLKEEYPNAPMTVSRLKSWLVRQSELGPEYVLITGVAMADGHLSNVGYDRNRGAFWRVNCDYVPVDYPGTGDIYASVVVGSLLNGDSLPIAMERATRFLELAIKTTYSYGTDSRYGVMLERSLPWLMEHHYLKGYEKL</sequence>
<dbReference type="Proteomes" id="UP000649151">
    <property type="component" value="Unassembled WGS sequence"/>
</dbReference>
<dbReference type="Gene3D" id="3.40.1190.20">
    <property type="match status" value="1"/>
</dbReference>
<dbReference type="Pfam" id="PF08543">
    <property type="entry name" value="Phos_pyr_kin"/>
    <property type="match status" value="1"/>
</dbReference>
<proteinExistence type="predicted"/>
<keyword evidence="6" id="KW-0784">Thiamine biosynthesis</keyword>
<keyword evidence="9" id="KW-1185">Reference proteome</keyword>
<dbReference type="SUPFAM" id="SSF53613">
    <property type="entry name" value="Ribokinase-like"/>
    <property type="match status" value="1"/>
</dbReference>
<dbReference type="GO" id="GO:0008478">
    <property type="term" value="F:pyridoxal kinase activity"/>
    <property type="evidence" value="ECO:0007669"/>
    <property type="project" value="UniProtKB-EC"/>
</dbReference>
<keyword evidence="2 8" id="KW-0808">Transferase</keyword>
<dbReference type="CDD" id="cd01173">
    <property type="entry name" value="pyridoxal_pyridoxamine_kinase"/>
    <property type="match status" value="1"/>
</dbReference>
<dbReference type="InterPro" id="IPR004625">
    <property type="entry name" value="PyrdxlKinase"/>
</dbReference>
<evidence type="ECO:0000313" key="9">
    <source>
        <dbReference type="Proteomes" id="UP000649151"/>
    </source>
</evidence>
<evidence type="ECO:0000256" key="1">
    <source>
        <dbReference type="ARBA" id="ARBA00012104"/>
    </source>
</evidence>
<organism evidence="8 9">
    <name type="scientific">Clostridium facile</name>
    <dbReference type="NCBI Taxonomy" id="2763035"/>
    <lineage>
        <taxon>Bacteria</taxon>
        <taxon>Bacillati</taxon>
        <taxon>Bacillota</taxon>
        <taxon>Clostridia</taxon>
        <taxon>Eubacteriales</taxon>
        <taxon>Clostridiaceae</taxon>
        <taxon>Clostridium</taxon>
    </lineage>
</organism>
<evidence type="ECO:0000313" key="8">
    <source>
        <dbReference type="EMBL" id="MBC5786500.1"/>
    </source>
</evidence>